<dbReference type="PRINTS" id="PR00116">
    <property type="entry name" value="ARGINASE"/>
</dbReference>
<comment type="similarity">
    <text evidence="3">Belongs to the arginase family.</text>
</comment>
<comment type="caution">
    <text evidence="5">The sequence shown here is derived from an EMBL/GenBank/DDBJ whole genome shotgun (WGS) entry which is preliminary data.</text>
</comment>
<dbReference type="Pfam" id="PF00491">
    <property type="entry name" value="Arginase"/>
    <property type="match status" value="1"/>
</dbReference>
<dbReference type="PANTHER" id="PTHR11358">
    <property type="entry name" value="ARGINASE/AGMATINASE"/>
    <property type="match status" value="1"/>
</dbReference>
<dbReference type="InterPro" id="IPR006035">
    <property type="entry name" value="Ureohydrolase"/>
</dbReference>
<keyword evidence="2" id="KW-0378">Hydrolase</keyword>
<keyword evidence="6" id="KW-1185">Reference proteome</keyword>
<proteinExistence type="inferred from homology"/>
<dbReference type="PANTHER" id="PTHR11358:SF26">
    <property type="entry name" value="GUANIDINO ACID HYDROLASE, MITOCHONDRIAL"/>
    <property type="match status" value="1"/>
</dbReference>
<reference evidence="5 6" key="1">
    <citation type="submission" date="2021-01" db="EMBL/GenBank/DDBJ databases">
        <title>Draft genome sequence of Micromonospora sp. strain STR1s_6.</title>
        <authorList>
            <person name="Karlyshev A."/>
            <person name="Jawad R."/>
        </authorList>
    </citation>
    <scope>NUCLEOTIDE SEQUENCE [LARGE SCALE GENOMIC DNA]</scope>
    <source>
        <strain evidence="5 6">STR1S-6</strain>
    </source>
</reference>
<dbReference type="Gene3D" id="3.40.800.10">
    <property type="entry name" value="Ureohydrolase domain"/>
    <property type="match status" value="1"/>
</dbReference>
<evidence type="ECO:0000313" key="5">
    <source>
        <dbReference type="EMBL" id="MBM0275407.1"/>
    </source>
</evidence>
<dbReference type="Proteomes" id="UP000622245">
    <property type="component" value="Unassembled WGS sequence"/>
</dbReference>
<evidence type="ECO:0000256" key="3">
    <source>
        <dbReference type="PROSITE-ProRule" id="PRU00742"/>
    </source>
</evidence>
<dbReference type="InterPro" id="IPR023696">
    <property type="entry name" value="Ureohydrolase_dom_sf"/>
</dbReference>
<keyword evidence="1" id="KW-0479">Metal-binding</keyword>
<evidence type="ECO:0000256" key="1">
    <source>
        <dbReference type="ARBA" id="ARBA00022723"/>
    </source>
</evidence>
<evidence type="ECO:0000256" key="2">
    <source>
        <dbReference type="ARBA" id="ARBA00022801"/>
    </source>
</evidence>
<evidence type="ECO:0000313" key="6">
    <source>
        <dbReference type="Proteomes" id="UP000622245"/>
    </source>
</evidence>
<dbReference type="RefSeq" id="WP_203147806.1">
    <property type="nucleotide sequence ID" value="NZ_JAEVHL010000023.1"/>
</dbReference>
<feature type="region of interest" description="Disordered" evidence="4">
    <location>
        <begin position="324"/>
        <end position="343"/>
    </location>
</feature>
<dbReference type="EMBL" id="JAEVHL010000023">
    <property type="protein sequence ID" value="MBM0275407.1"/>
    <property type="molecule type" value="Genomic_DNA"/>
</dbReference>
<protein>
    <submittedName>
        <fullName evidence="5">Arginase family protein</fullName>
    </submittedName>
</protein>
<accession>A0ABS1YDC1</accession>
<name>A0ABS1YDC1_9ACTN</name>
<evidence type="ECO:0000256" key="4">
    <source>
        <dbReference type="SAM" id="MobiDB-lite"/>
    </source>
</evidence>
<sequence length="343" mass="36170">MTATTPSTSNTLPFCGLPSTPADAIAPEAVAAVIGGGHSLGTPHEGTENGPFFLRTLSRAYTWSAETPSVLDLRAGASLLDGVVDLGDITFDGMSLTEALAAIEAVVRALPPHVAPCLIGGDHSVTLPVVRALCARRDRPFRVVQFDHHLDLQIWDKGTDRSAAAREPIFNTNVMSHVADEIGPGGLVQIGIDPYATVEAVAAPAVLDYLATVGRQICLTSPELDDPEAIRDAVGRGVDVYLTVDVDVLDRSAMSATGYPADAGLTVRELLRSIDAVLAGNRLIGFDLVEFAAPRTARDPKTLADGGRAVTIMLHLLGWLTRQSRQAPAPNPGEHLITPFPEA</sequence>
<organism evidence="5 6">
    <name type="scientific">Micromonospora tarensis</name>
    <dbReference type="NCBI Taxonomy" id="2806100"/>
    <lineage>
        <taxon>Bacteria</taxon>
        <taxon>Bacillati</taxon>
        <taxon>Actinomycetota</taxon>
        <taxon>Actinomycetes</taxon>
        <taxon>Micromonosporales</taxon>
        <taxon>Micromonosporaceae</taxon>
        <taxon>Micromonospora</taxon>
    </lineage>
</organism>
<dbReference type="SUPFAM" id="SSF52768">
    <property type="entry name" value="Arginase/deacetylase"/>
    <property type="match status" value="1"/>
</dbReference>
<gene>
    <name evidence="5" type="ORF">JM949_08050</name>
</gene>
<dbReference type="PROSITE" id="PS51409">
    <property type="entry name" value="ARGINASE_2"/>
    <property type="match status" value="1"/>
</dbReference>